<evidence type="ECO:0000313" key="3">
    <source>
        <dbReference type="Proteomes" id="UP000001861"/>
    </source>
</evidence>
<sequence>MNSQQFARRWRKYNPSSPGPYPSVEEEDAWREEGLEWLSNLHTLGGIDQAVFEVVDSHFSDLSLGLDHASFKWRWEANSVGYRSSAEIISKHLVIPLITANSLALSSPESIGEMADSDVEKAVDKSARVARRHADTHVRNALSKPKAATILRRITAMFNFATELPPILSVAQKPDLEPRLQVEPQVKQPPPSHPSPPPLVAREAPSSKATADIAIHGRRMTSESPPPQAARQAVPSPARSDMKGKDRAAVPVGSETEDSDDEQGEGSAPVSIPKGQGTPSPPAVNAAVLTNQDIRMHSPSPPPPSIRKQSLSPPPASAAASSKESPAPERKSAKKPRVESSSNDSDSDAGSKGRAGSRVPARRGAKQPMKRGGKRF</sequence>
<dbReference type="InParanoid" id="A8NTV8"/>
<feature type="compositionally biased region" description="Pro residues" evidence="1">
    <location>
        <begin position="187"/>
        <end position="199"/>
    </location>
</feature>
<protein>
    <submittedName>
        <fullName evidence="2">Uncharacterized protein</fullName>
    </submittedName>
</protein>
<dbReference type="EMBL" id="AACS02000004">
    <property type="protein sequence ID" value="EAU85498.1"/>
    <property type="molecule type" value="Genomic_DNA"/>
</dbReference>
<dbReference type="GeneID" id="6012857"/>
<gene>
    <name evidence="2" type="ORF">CC1G_06399</name>
</gene>
<dbReference type="eggNOG" id="ENOG502SQ1H">
    <property type="taxonomic scope" value="Eukaryota"/>
</dbReference>
<comment type="caution">
    <text evidence="2">The sequence shown here is derived from an EMBL/GenBank/DDBJ whole genome shotgun (WGS) entry which is preliminary data.</text>
</comment>
<organism evidence="2 3">
    <name type="scientific">Coprinopsis cinerea (strain Okayama-7 / 130 / ATCC MYA-4618 / FGSC 9003)</name>
    <name type="common">Inky cap fungus</name>
    <name type="synonym">Hormographiella aspergillata</name>
    <dbReference type="NCBI Taxonomy" id="240176"/>
    <lineage>
        <taxon>Eukaryota</taxon>
        <taxon>Fungi</taxon>
        <taxon>Dikarya</taxon>
        <taxon>Basidiomycota</taxon>
        <taxon>Agaricomycotina</taxon>
        <taxon>Agaricomycetes</taxon>
        <taxon>Agaricomycetidae</taxon>
        <taxon>Agaricales</taxon>
        <taxon>Agaricineae</taxon>
        <taxon>Psathyrellaceae</taxon>
        <taxon>Coprinopsis</taxon>
    </lineage>
</organism>
<evidence type="ECO:0000313" key="2">
    <source>
        <dbReference type="EMBL" id="EAU85498.1"/>
    </source>
</evidence>
<dbReference type="Proteomes" id="UP000001861">
    <property type="component" value="Unassembled WGS sequence"/>
</dbReference>
<feature type="region of interest" description="Disordered" evidence="1">
    <location>
        <begin position="1"/>
        <end position="26"/>
    </location>
</feature>
<keyword evidence="3" id="KW-1185">Reference proteome</keyword>
<dbReference type="KEGG" id="cci:CC1G_06399"/>
<reference evidence="2 3" key="1">
    <citation type="journal article" date="2010" name="Proc. Natl. Acad. Sci. U.S.A.">
        <title>Insights into evolution of multicellular fungi from the assembled chromosomes of the mushroom Coprinopsis cinerea (Coprinus cinereus).</title>
        <authorList>
            <person name="Stajich J.E."/>
            <person name="Wilke S.K."/>
            <person name="Ahren D."/>
            <person name="Au C.H."/>
            <person name="Birren B.W."/>
            <person name="Borodovsky M."/>
            <person name="Burns C."/>
            <person name="Canback B."/>
            <person name="Casselton L.A."/>
            <person name="Cheng C.K."/>
            <person name="Deng J."/>
            <person name="Dietrich F.S."/>
            <person name="Fargo D.C."/>
            <person name="Farman M.L."/>
            <person name="Gathman A.C."/>
            <person name="Goldberg J."/>
            <person name="Guigo R."/>
            <person name="Hoegger P.J."/>
            <person name="Hooker J.B."/>
            <person name="Huggins A."/>
            <person name="James T.Y."/>
            <person name="Kamada T."/>
            <person name="Kilaru S."/>
            <person name="Kodira C."/>
            <person name="Kues U."/>
            <person name="Kupfer D."/>
            <person name="Kwan H.S."/>
            <person name="Lomsadze A."/>
            <person name="Li W."/>
            <person name="Lilly W.W."/>
            <person name="Ma L.J."/>
            <person name="Mackey A.J."/>
            <person name="Manning G."/>
            <person name="Martin F."/>
            <person name="Muraguchi H."/>
            <person name="Natvig D.O."/>
            <person name="Palmerini H."/>
            <person name="Ramesh M.A."/>
            <person name="Rehmeyer C.J."/>
            <person name="Roe B.A."/>
            <person name="Shenoy N."/>
            <person name="Stanke M."/>
            <person name="Ter-Hovhannisyan V."/>
            <person name="Tunlid A."/>
            <person name="Velagapudi R."/>
            <person name="Vision T.J."/>
            <person name="Zeng Q."/>
            <person name="Zolan M.E."/>
            <person name="Pukkila P.J."/>
        </authorList>
    </citation>
    <scope>NUCLEOTIDE SEQUENCE [LARGE SCALE GENOMIC DNA]</scope>
    <source>
        <strain evidence="3">Okayama-7 / 130 / ATCC MYA-4618 / FGSC 9003</strain>
    </source>
</reference>
<feature type="region of interest" description="Disordered" evidence="1">
    <location>
        <begin position="183"/>
        <end position="376"/>
    </location>
</feature>
<dbReference type="OrthoDB" id="3184250at2759"/>
<dbReference type="OMA" id="RRMTAMF"/>
<dbReference type="AlphaFoldDB" id="A8NTV8"/>
<dbReference type="RefSeq" id="XP_001836314.1">
    <property type="nucleotide sequence ID" value="XM_001836262.2"/>
</dbReference>
<feature type="compositionally biased region" description="Basic residues" evidence="1">
    <location>
        <begin position="360"/>
        <end position="376"/>
    </location>
</feature>
<dbReference type="VEuPathDB" id="FungiDB:CC1G_06399"/>
<accession>A8NTV8</accession>
<feature type="compositionally biased region" description="Acidic residues" evidence="1">
    <location>
        <begin position="255"/>
        <end position="264"/>
    </location>
</feature>
<evidence type="ECO:0000256" key="1">
    <source>
        <dbReference type="SAM" id="MobiDB-lite"/>
    </source>
</evidence>
<name>A8NTV8_COPC7</name>
<proteinExistence type="predicted"/>